<dbReference type="EMBL" id="WTVQ01000053">
    <property type="protein sequence ID" value="NMG77208.1"/>
    <property type="molecule type" value="Genomic_DNA"/>
</dbReference>
<dbReference type="PROSITE" id="PS50887">
    <property type="entry name" value="GGDEF"/>
    <property type="match status" value="1"/>
</dbReference>
<feature type="transmembrane region" description="Helical" evidence="2">
    <location>
        <begin position="95"/>
        <end position="118"/>
    </location>
</feature>
<keyword evidence="2" id="KW-0472">Membrane</keyword>
<keyword evidence="2" id="KW-0812">Transmembrane</keyword>
<feature type="coiled-coil region" evidence="1">
    <location>
        <begin position="268"/>
        <end position="330"/>
    </location>
</feature>
<organism evidence="4 5">
    <name type="scientific">Aromatoleum diolicum</name>
    <dbReference type="NCBI Taxonomy" id="75796"/>
    <lineage>
        <taxon>Bacteria</taxon>
        <taxon>Pseudomonadati</taxon>
        <taxon>Pseudomonadota</taxon>
        <taxon>Betaproteobacteria</taxon>
        <taxon>Rhodocyclales</taxon>
        <taxon>Rhodocyclaceae</taxon>
        <taxon>Aromatoleum</taxon>
    </lineage>
</organism>
<dbReference type="CDD" id="cd01949">
    <property type="entry name" value="GGDEF"/>
    <property type="match status" value="1"/>
</dbReference>
<proteinExistence type="predicted"/>
<feature type="transmembrane region" description="Helical" evidence="2">
    <location>
        <begin position="243"/>
        <end position="264"/>
    </location>
</feature>
<feature type="transmembrane region" description="Helical" evidence="2">
    <location>
        <begin position="130"/>
        <end position="148"/>
    </location>
</feature>
<dbReference type="Pfam" id="PF00990">
    <property type="entry name" value="GGDEF"/>
    <property type="match status" value="1"/>
</dbReference>
<dbReference type="SMART" id="SM00267">
    <property type="entry name" value="GGDEF"/>
    <property type="match status" value="1"/>
</dbReference>
<feature type="transmembrane region" description="Helical" evidence="2">
    <location>
        <begin position="186"/>
        <end position="203"/>
    </location>
</feature>
<dbReference type="InterPro" id="IPR011623">
    <property type="entry name" value="7TMR_DISM_rcpt_extracell_dom1"/>
</dbReference>
<keyword evidence="1" id="KW-0175">Coiled coil</keyword>
<dbReference type="InterPro" id="IPR052163">
    <property type="entry name" value="DGC-Regulatory_Protein"/>
</dbReference>
<dbReference type="InterPro" id="IPR043128">
    <property type="entry name" value="Rev_trsase/Diguanyl_cyclase"/>
</dbReference>
<sequence length="497" mass="53832">MVGKRMIGGWRLSSGVRTLHSAPAAARRLQLLPAALALLATPGVAIANRVGEIQTSVQLEPIQLATTFHVGALAAMLVYNLLLYFTVRERSHLEFVLFTFGLALGQIALSGLGTQLLWAENSIWVHAAQPAGFTLAGLCAALFARSFLDTRARAPGLDAMLKLAASLFGAALIAAFIVPGRFSNPHLALIAPLFALLAMVCGLRCRQLRAPGATLYFAGWTTLLVGATLFSAARIGWFAHGGLALHAMEAASALGILILSFALSERTGARLRERVANLAEELANSEHTIEALQASEQFLTQGMARRNLELEALTQRLQECEQRFQQLSHHDPLTGAANQLLLGDRIEQGIIRSKRHNCRTAVIMLALDDFKPINDTYGDDVGDEILRAVVVRLRKIVREQDTVARPDNDCFAIVLEEVYDANDLQRVANAVAAEFAQPFHIREHTIMLDASLGSAISTERGTNATALLKQAGKLMRRNKEIKRLNRSQGGGSGFVAA</sequence>
<dbReference type="Proteomes" id="UP000648984">
    <property type="component" value="Unassembled WGS sequence"/>
</dbReference>
<evidence type="ECO:0000259" key="3">
    <source>
        <dbReference type="PROSITE" id="PS50887"/>
    </source>
</evidence>
<accession>A0ABX1QFX2</accession>
<evidence type="ECO:0000256" key="2">
    <source>
        <dbReference type="SAM" id="Phobius"/>
    </source>
</evidence>
<keyword evidence="5" id="KW-1185">Reference proteome</keyword>
<reference evidence="4 5" key="1">
    <citation type="submission" date="2019-12" db="EMBL/GenBank/DDBJ databases">
        <title>Comparative genomics gives insights into the taxonomy of the Azoarcus-Aromatoleum group and reveals separate origins of nif in the plant-associated Azoarcus and non-plant-associated Aromatoleum sub-groups.</title>
        <authorList>
            <person name="Lafos M."/>
            <person name="Maluk M."/>
            <person name="Batista M."/>
            <person name="Junghare M."/>
            <person name="Carmona M."/>
            <person name="Faoro H."/>
            <person name="Cruz L.M."/>
            <person name="Battistoni F."/>
            <person name="De Souza E."/>
            <person name="Pedrosa F."/>
            <person name="Chen W.-M."/>
            <person name="Poole P.S."/>
            <person name="Dixon R.A."/>
            <person name="James E.K."/>
        </authorList>
    </citation>
    <scope>NUCLEOTIDE SEQUENCE [LARGE SCALE GENOMIC DNA]</scope>
    <source>
        <strain evidence="4 5">22Lin</strain>
    </source>
</reference>
<dbReference type="Gene3D" id="3.30.70.270">
    <property type="match status" value="1"/>
</dbReference>
<dbReference type="SUPFAM" id="SSF55073">
    <property type="entry name" value="Nucleotide cyclase"/>
    <property type="match status" value="1"/>
</dbReference>
<dbReference type="Pfam" id="PF07695">
    <property type="entry name" value="7TMR-DISM_7TM"/>
    <property type="match status" value="1"/>
</dbReference>
<keyword evidence="2" id="KW-1133">Transmembrane helix</keyword>
<evidence type="ECO:0000313" key="4">
    <source>
        <dbReference type="EMBL" id="NMG77208.1"/>
    </source>
</evidence>
<feature type="transmembrane region" description="Helical" evidence="2">
    <location>
        <begin position="160"/>
        <end position="180"/>
    </location>
</feature>
<evidence type="ECO:0000256" key="1">
    <source>
        <dbReference type="SAM" id="Coils"/>
    </source>
</evidence>
<feature type="transmembrane region" description="Helical" evidence="2">
    <location>
        <begin position="215"/>
        <end position="237"/>
    </location>
</feature>
<name>A0ABX1QFX2_9RHOO</name>
<evidence type="ECO:0000313" key="5">
    <source>
        <dbReference type="Proteomes" id="UP000648984"/>
    </source>
</evidence>
<protein>
    <submittedName>
        <fullName evidence="4">Diguanylate cyclase</fullName>
    </submittedName>
</protein>
<gene>
    <name evidence="4" type="ORF">GPA25_20850</name>
</gene>
<comment type="caution">
    <text evidence="4">The sequence shown here is derived from an EMBL/GenBank/DDBJ whole genome shotgun (WGS) entry which is preliminary data.</text>
</comment>
<dbReference type="PANTHER" id="PTHR46663">
    <property type="entry name" value="DIGUANYLATE CYCLASE DGCT-RELATED"/>
    <property type="match status" value="1"/>
</dbReference>
<feature type="transmembrane region" description="Helical" evidence="2">
    <location>
        <begin position="63"/>
        <end position="83"/>
    </location>
</feature>
<dbReference type="NCBIfam" id="TIGR00254">
    <property type="entry name" value="GGDEF"/>
    <property type="match status" value="1"/>
</dbReference>
<feature type="domain" description="GGDEF" evidence="3">
    <location>
        <begin position="358"/>
        <end position="497"/>
    </location>
</feature>
<dbReference type="PANTHER" id="PTHR46663:SF2">
    <property type="entry name" value="GGDEF DOMAIN-CONTAINING PROTEIN"/>
    <property type="match status" value="1"/>
</dbReference>
<dbReference type="InterPro" id="IPR029787">
    <property type="entry name" value="Nucleotide_cyclase"/>
</dbReference>
<dbReference type="InterPro" id="IPR000160">
    <property type="entry name" value="GGDEF_dom"/>
</dbReference>